<evidence type="ECO:0000313" key="4">
    <source>
        <dbReference type="EMBL" id="CAD9951732.1"/>
    </source>
</evidence>
<sequence>MMRTYAALFFVLQLMRTYAKYVVERSKQEGFVAPTFEEMFRVLILPRSTTRQSIEPLEMKRRDRFQSLRSLSEFDCDMMMDSHSHDPKGSIILKAMGFLPKDDDGLTDRPDLHLEFPMAEGNAYPKFTVKECLCQDSDDEEDDDDDNEVNSMSEFALIGNSSKGKKGIMKSLNTRLQAGGKATEEEIGDSTHEFSVSSDGTELAEILRENDEMMDDECHSPNGGVMQYSDPDGNYDDDDDDDLVANQKVVDTDGPIHDDAGAIQAGRDAAQQLAGQLNPMHLIRDQDMDWRNPNSKGSKITDELERIKNKMHELTWNNFNDRAYHIKDPENSFYFGETKKRERRRTKHLEKKLDKSLGLKSFSNSNPVISRLSLFVEPLVMAIYGFLFAFRAGFNIFTWQDPYLTFLLFVFSSVLSIVLFIIPWRICLFSIGMLLVGPQNWAIRVLREKGILPPVKPKQRKPEIADDGDQHVFHSHKRLDGILGPKPPPDVDPREVQHIVVPYGPFMYQRFYDWPPEQQHATVTLTRNEIPLEPELSNSKMMSSLRSNESPQAATKTRYPRLHRLRNRVKRGKNTGTTPAELQELSQLIELSSELEPSPTNGSKTE</sequence>
<accession>A0A7S2Y4B0</accession>
<evidence type="ECO:0000256" key="1">
    <source>
        <dbReference type="SAM" id="MobiDB-lite"/>
    </source>
</evidence>
<name>A0A7S2Y4B0_9STRA</name>
<evidence type="ECO:0008006" key="5">
    <source>
        <dbReference type="Google" id="ProtNLM"/>
    </source>
</evidence>
<evidence type="ECO:0000256" key="2">
    <source>
        <dbReference type="SAM" id="Phobius"/>
    </source>
</evidence>
<gene>
    <name evidence="4" type="ORF">APAL1065_LOCUS5634</name>
</gene>
<keyword evidence="2" id="KW-0472">Membrane</keyword>
<reference evidence="4" key="1">
    <citation type="submission" date="2021-01" db="EMBL/GenBank/DDBJ databases">
        <authorList>
            <person name="Corre E."/>
            <person name="Pelletier E."/>
            <person name="Niang G."/>
            <person name="Scheremetjew M."/>
            <person name="Finn R."/>
            <person name="Kale V."/>
            <person name="Holt S."/>
            <person name="Cochrane G."/>
            <person name="Meng A."/>
            <person name="Brown T."/>
            <person name="Cohen L."/>
        </authorList>
    </citation>
    <scope>NUCLEOTIDE SEQUENCE</scope>
    <source>
        <strain evidence="4">CCMP125</strain>
    </source>
</reference>
<feature type="region of interest" description="Disordered" evidence="1">
    <location>
        <begin position="569"/>
        <end position="606"/>
    </location>
</feature>
<evidence type="ECO:0000256" key="3">
    <source>
        <dbReference type="SAM" id="SignalP"/>
    </source>
</evidence>
<keyword evidence="2" id="KW-1133">Transmembrane helix</keyword>
<feature type="transmembrane region" description="Helical" evidence="2">
    <location>
        <begin position="402"/>
        <end position="424"/>
    </location>
</feature>
<keyword evidence="3" id="KW-0732">Signal</keyword>
<feature type="chain" id="PRO_5031443586" description="Translocation protein SEC62" evidence="3">
    <location>
        <begin position="20"/>
        <end position="606"/>
    </location>
</feature>
<dbReference type="EMBL" id="HBHT01008412">
    <property type="protein sequence ID" value="CAD9951732.1"/>
    <property type="molecule type" value="Transcribed_RNA"/>
</dbReference>
<organism evidence="4">
    <name type="scientific">Entomoneis paludosa</name>
    <dbReference type="NCBI Taxonomy" id="265537"/>
    <lineage>
        <taxon>Eukaryota</taxon>
        <taxon>Sar</taxon>
        <taxon>Stramenopiles</taxon>
        <taxon>Ochrophyta</taxon>
        <taxon>Bacillariophyta</taxon>
        <taxon>Bacillariophyceae</taxon>
        <taxon>Bacillariophycidae</taxon>
        <taxon>Entomoneidaceae</taxon>
        <taxon>Entomoneis</taxon>
    </lineage>
</organism>
<proteinExistence type="predicted"/>
<feature type="transmembrane region" description="Helical" evidence="2">
    <location>
        <begin position="372"/>
        <end position="390"/>
    </location>
</feature>
<feature type="region of interest" description="Disordered" evidence="1">
    <location>
        <begin position="180"/>
        <end position="200"/>
    </location>
</feature>
<feature type="compositionally biased region" description="Low complexity" evidence="1">
    <location>
        <begin position="581"/>
        <end position="599"/>
    </location>
</feature>
<feature type="signal peptide" evidence="3">
    <location>
        <begin position="1"/>
        <end position="19"/>
    </location>
</feature>
<keyword evidence="2" id="KW-0812">Transmembrane</keyword>
<dbReference type="AlphaFoldDB" id="A0A7S2Y4B0"/>
<protein>
    <recommendedName>
        <fullName evidence="5">Translocation protein SEC62</fullName>
    </recommendedName>
</protein>